<keyword evidence="1" id="KW-1133">Transmembrane helix</keyword>
<keyword evidence="1" id="KW-0472">Membrane</keyword>
<proteinExistence type="predicted"/>
<accession>A0AAD0PVZ2</accession>
<feature type="transmembrane region" description="Helical" evidence="1">
    <location>
        <begin position="12"/>
        <end position="32"/>
    </location>
</feature>
<evidence type="ECO:0000313" key="2">
    <source>
        <dbReference type="EMBL" id="AXH59748.1"/>
    </source>
</evidence>
<keyword evidence="2" id="KW-0614">Plasmid</keyword>
<keyword evidence="1" id="KW-0812">Transmembrane</keyword>
<gene>
    <name evidence="2" type="ORF">PLA107_031490</name>
</gene>
<dbReference type="Proteomes" id="UP000006426">
    <property type="component" value="Plasmid pmppla107"/>
</dbReference>
<name>A0AAD0PVZ2_PSEAV</name>
<sequence>MPSMNIKLKPMHIGVIAAIVIVVIALAILIGGSTEKETRKQYDEIKEQMGLTDYLQEEDVHYSLFSRTLVVEKPSIKLTPDMIGGTNADMIRGFMGLVDSSMARQESVLGNSFMRALESLNVREHIALSFEAKEMRLKRSGDDKDGELSLEILGVDLSRPFITSIADELVGPLDNPEELSPLPDLASGGTMQTNHRWYHNAVNKIPGTGSFIVDSLGLFGATLDTKVDIKRASGSEGEVVVTLVHRVDGSEVGRIERKAVFATMPDLDEVKNVALSYIKGYALSAAGAGRVGGLAAGVAGEKLLRNSKLESYDLVYKGYSDLEDRLVDAGSKDVKKVAAGCSDLNISTEALTQTNKPKVKINDSNCAVAVSLAKTGKYEESYTFNEDKTAFSEMMINESYKVDIN</sequence>
<evidence type="ECO:0000313" key="3">
    <source>
        <dbReference type="Proteomes" id="UP000006426"/>
    </source>
</evidence>
<geneLocation type="plasmid" evidence="3">
    <name>pmppla107</name>
</geneLocation>
<organism evidence="2 3">
    <name type="scientific">Pseudomonas amygdali pv. lachrymans str. M301315</name>
    <dbReference type="NCBI Taxonomy" id="629260"/>
    <lineage>
        <taxon>Bacteria</taxon>
        <taxon>Pseudomonadati</taxon>
        <taxon>Pseudomonadota</taxon>
        <taxon>Gammaproteobacteria</taxon>
        <taxon>Pseudomonadales</taxon>
        <taxon>Pseudomonadaceae</taxon>
        <taxon>Pseudomonas</taxon>
        <taxon>Pseudomonas amygdali</taxon>
    </lineage>
</organism>
<dbReference type="EMBL" id="CP031226">
    <property type="protein sequence ID" value="AXH59748.1"/>
    <property type="molecule type" value="Genomic_DNA"/>
</dbReference>
<reference evidence="2 3" key="1">
    <citation type="journal article" date="2011" name="PLoS Pathog.">
        <title>Dynamic evolution of pathogenicity revealed by sequencing and comparative genomics of 19 Pseudomonas syringae isolates.</title>
        <authorList>
            <person name="Baltrus D.A."/>
            <person name="Nishimura M.T."/>
            <person name="Romanchuk A."/>
            <person name="Chang J.H."/>
            <person name="Mukhtar M.S."/>
            <person name="Cherkis K."/>
            <person name="Roach J."/>
            <person name="Grant S.R."/>
            <person name="Jones C.D."/>
            <person name="Dangl J.L."/>
        </authorList>
    </citation>
    <scope>NUCLEOTIDE SEQUENCE [LARGE SCALE GENOMIC DNA]</scope>
    <source>
        <strain evidence="2 3">M301315</strain>
    </source>
</reference>
<protein>
    <submittedName>
        <fullName evidence="2">Uncharacterized protein</fullName>
    </submittedName>
</protein>
<dbReference type="AlphaFoldDB" id="A0AAD0PVZ2"/>
<evidence type="ECO:0000256" key="1">
    <source>
        <dbReference type="SAM" id="Phobius"/>
    </source>
</evidence>